<evidence type="ECO:0000259" key="2">
    <source>
        <dbReference type="Pfam" id="PF16862"/>
    </source>
</evidence>
<sequence>MRQISHIVPMKWMIGLNFEDASNTESAQILGKLAVDSLLDDNLLYSIQIGNEPDLYAKHGVRKTEWGIEDYTNEWMTWATQLSHHYFDDNDKTTSSTTSKRRNIFTGGVICCTWQLQDLLDSGYFERSKDLINSITVQKYSSNACFGVAKGDISDFTSHSWITSLPRTMYEEPAKIVIENNKELIMGETNSAACRGIQGISDTYVSALWSIDWQLFLYSIGFSSVELQLGGSTSHYNPMSKVGGSWIVNPIYYGSLVTAEALGPSDAKPQVVHIEVSSDSRAAYAIFHQQALKYIVLINLNPDEEAVFSLQSSFTESWWNNDENGDENNILKVKRLTADSLQEKHVIQWAGQTLHGVSDGLLRGDIEIDQVKCNDPNQCEITLPKGSVALVGQDFDEYHTTIIADHSFDVDDFLGVNNSYNHENNYNFTNPLRMAGTTTTSATTTTFILLPSITSLFISISLVTYYMFIII</sequence>
<dbReference type="InterPro" id="IPR017853">
    <property type="entry name" value="GH"/>
</dbReference>
<comment type="caution">
    <text evidence="3">The sequence shown here is derived from an EMBL/GenBank/DDBJ whole genome shotgun (WGS) entry which is preliminary data.</text>
</comment>
<dbReference type="InterPro" id="IPR052974">
    <property type="entry name" value="GH79_Enzymes"/>
</dbReference>
<accession>A0A8H7S2V8</accession>
<evidence type="ECO:0000313" key="4">
    <source>
        <dbReference type="Proteomes" id="UP000646827"/>
    </source>
</evidence>
<dbReference type="SUPFAM" id="SSF51445">
    <property type="entry name" value="(Trans)glycosidases"/>
    <property type="match status" value="1"/>
</dbReference>
<proteinExistence type="predicted"/>
<keyword evidence="4" id="KW-1185">Reference proteome</keyword>
<keyword evidence="1" id="KW-1133">Transmembrane helix</keyword>
<dbReference type="PANTHER" id="PTHR36183">
    <property type="entry name" value="BETA-GLUCURONIDASE"/>
    <property type="match status" value="1"/>
</dbReference>
<dbReference type="EMBL" id="JAEPRB010000102">
    <property type="protein sequence ID" value="KAG2221696.1"/>
    <property type="molecule type" value="Genomic_DNA"/>
</dbReference>
<protein>
    <recommendedName>
        <fullName evidence="2">Beta-glucuronidase C-terminal domain-containing protein</fullName>
    </recommendedName>
</protein>
<gene>
    <name evidence="3" type="ORF">INT45_002734</name>
</gene>
<keyword evidence="1" id="KW-0812">Transmembrane</keyword>
<dbReference type="PANTHER" id="PTHR36183:SF2">
    <property type="entry name" value="BETA-GLUCURONIDASE C-TERMINAL DOMAIN-CONTAINING PROTEIN"/>
    <property type="match status" value="1"/>
</dbReference>
<dbReference type="InterPro" id="IPR031728">
    <property type="entry name" value="GlcAase_C"/>
</dbReference>
<dbReference type="Gene3D" id="3.20.20.80">
    <property type="entry name" value="Glycosidases"/>
    <property type="match status" value="1"/>
</dbReference>
<dbReference type="OrthoDB" id="2796951at2759"/>
<feature type="transmembrane region" description="Helical" evidence="1">
    <location>
        <begin position="447"/>
        <end position="468"/>
    </location>
</feature>
<organism evidence="3 4">
    <name type="scientific">Circinella minor</name>
    <dbReference type="NCBI Taxonomy" id="1195481"/>
    <lineage>
        <taxon>Eukaryota</taxon>
        <taxon>Fungi</taxon>
        <taxon>Fungi incertae sedis</taxon>
        <taxon>Mucoromycota</taxon>
        <taxon>Mucoromycotina</taxon>
        <taxon>Mucoromycetes</taxon>
        <taxon>Mucorales</taxon>
        <taxon>Lichtheimiaceae</taxon>
        <taxon>Circinella</taxon>
    </lineage>
</organism>
<keyword evidence="1" id="KW-0472">Membrane</keyword>
<dbReference type="Proteomes" id="UP000646827">
    <property type="component" value="Unassembled WGS sequence"/>
</dbReference>
<dbReference type="Pfam" id="PF16862">
    <property type="entry name" value="Glyco_hydro_79C"/>
    <property type="match status" value="1"/>
</dbReference>
<evidence type="ECO:0000313" key="3">
    <source>
        <dbReference type="EMBL" id="KAG2221696.1"/>
    </source>
</evidence>
<dbReference type="AlphaFoldDB" id="A0A8H7S2V8"/>
<feature type="domain" description="Beta-glucuronidase C-terminal" evidence="2">
    <location>
        <begin position="283"/>
        <end position="390"/>
    </location>
</feature>
<reference evidence="3 4" key="1">
    <citation type="submission" date="2020-12" db="EMBL/GenBank/DDBJ databases">
        <title>Metabolic potential, ecology and presence of endohyphal bacteria is reflected in genomic diversity of Mucoromycotina.</title>
        <authorList>
            <person name="Muszewska A."/>
            <person name="Okrasinska A."/>
            <person name="Steczkiewicz K."/>
            <person name="Drgas O."/>
            <person name="Orlowska M."/>
            <person name="Perlinska-Lenart U."/>
            <person name="Aleksandrzak-Piekarczyk T."/>
            <person name="Szatraj K."/>
            <person name="Zielenkiewicz U."/>
            <person name="Pilsyk S."/>
            <person name="Malc E."/>
            <person name="Mieczkowski P."/>
            <person name="Kruszewska J.S."/>
            <person name="Biernat P."/>
            <person name="Pawlowska J."/>
        </authorList>
    </citation>
    <scope>NUCLEOTIDE SEQUENCE [LARGE SCALE GENOMIC DNA]</scope>
    <source>
        <strain evidence="3 4">CBS 142.35</strain>
    </source>
</reference>
<evidence type="ECO:0000256" key="1">
    <source>
        <dbReference type="SAM" id="Phobius"/>
    </source>
</evidence>
<name>A0A8H7S2V8_9FUNG</name>